<dbReference type="PANTHER" id="PTHR42774:SF3">
    <property type="entry name" value="KETOHEXOKINASE"/>
    <property type="match status" value="1"/>
</dbReference>
<dbReference type="Pfam" id="PF00294">
    <property type="entry name" value="PfkB"/>
    <property type="match status" value="1"/>
</dbReference>
<dbReference type="Gene3D" id="3.40.1190.20">
    <property type="match status" value="1"/>
</dbReference>
<reference evidence="4 5" key="1">
    <citation type="submission" date="2018-06" db="EMBL/GenBank/DDBJ databases">
        <title>Sphaerisporangium craniellae sp. nov., isolated from a marine sponge in the South China Sea.</title>
        <authorList>
            <person name="Li L."/>
        </authorList>
    </citation>
    <scope>NUCLEOTIDE SEQUENCE [LARGE SCALE GENOMIC DNA]</scope>
    <source>
        <strain evidence="4 5">CCTCC AA 208026</strain>
    </source>
</reference>
<keyword evidence="1" id="KW-0808">Transferase</keyword>
<proteinExistence type="predicted"/>
<evidence type="ECO:0000259" key="3">
    <source>
        <dbReference type="Pfam" id="PF00294"/>
    </source>
</evidence>
<dbReference type="PANTHER" id="PTHR42774">
    <property type="entry name" value="PHOSPHOTRANSFERASE SYSTEM TRANSPORT PROTEIN"/>
    <property type="match status" value="1"/>
</dbReference>
<dbReference type="SUPFAM" id="SSF53613">
    <property type="entry name" value="Ribokinase-like"/>
    <property type="match status" value="1"/>
</dbReference>
<dbReference type="GO" id="GO:0016301">
    <property type="term" value="F:kinase activity"/>
    <property type="evidence" value="ECO:0007669"/>
    <property type="project" value="UniProtKB-KW"/>
</dbReference>
<dbReference type="EMBL" id="QOIL01000007">
    <property type="protein sequence ID" value="RCG30518.1"/>
    <property type="molecule type" value="Genomic_DNA"/>
</dbReference>
<dbReference type="InterPro" id="IPR011611">
    <property type="entry name" value="PfkB_dom"/>
</dbReference>
<feature type="domain" description="Carbohydrate kinase PfkB" evidence="3">
    <location>
        <begin position="70"/>
        <end position="325"/>
    </location>
</feature>
<dbReference type="Proteomes" id="UP000253094">
    <property type="component" value="Unassembled WGS sequence"/>
</dbReference>
<keyword evidence="5" id="KW-1185">Reference proteome</keyword>
<organism evidence="4 5">
    <name type="scientific">Sphaerisporangium album</name>
    <dbReference type="NCBI Taxonomy" id="509200"/>
    <lineage>
        <taxon>Bacteria</taxon>
        <taxon>Bacillati</taxon>
        <taxon>Actinomycetota</taxon>
        <taxon>Actinomycetes</taxon>
        <taxon>Streptosporangiales</taxon>
        <taxon>Streptosporangiaceae</taxon>
        <taxon>Sphaerisporangium</taxon>
    </lineage>
</organism>
<evidence type="ECO:0000313" key="5">
    <source>
        <dbReference type="Proteomes" id="UP000253094"/>
    </source>
</evidence>
<evidence type="ECO:0000313" key="4">
    <source>
        <dbReference type="EMBL" id="RCG30518.1"/>
    </source>
</evidence>
<protein>
    <submittedName>
        <fullName evidence="4">Carbohydrate kinase family protein</fullName>
    </submittedName>
</protein>
<dbReference type="InterPro" id="IPR029056">
    <property type="entry name" value="Ribokinase-like"/>
</dbReference>
<sequence>MQECAHSSRRRGGLTSVSVQAYDPLAALRSPEGPEFDVFTAGTVFLDIVFTGLQAMPAAGTEVWAEGMGSCPGGIANLAIAASRLGLRTSMAAAFGDDDYADFNWRILSEQESVDLSRSRRFKQWHSPVTVSMAVNRDRSMVTHGHPSPMAATEMIGRPPRSSAVIAPLSFEEPLGSSDSCTWADQARKDGALIFADVGWDPSETWAPSLLDQLEVCHAFMPNAVEAMAYTNTETPREALYAIADRVPLAVVTDGANGAMAIDSITGEEAYVPALRVTALDPTGAGDVFGAGLVLGTLAHWPLADRLAFAGVCSALAVQQFGGSLAAPGWGDIADWWHDVREASGRSGAYIESLARRYAFLDKLVPTVPVGAVRRAAATMSLHADVSAGAEPVDRQGG</sequence>
<dbReference type="InterPro" id="IPR002173">
    <property type="entry name" value="Carboh/pur_kinase_PfkB_CS"/>
</dbReference>
<keyword evidence="2 4" id="KW-0418">Kinase</keyword>
<dbReference type="InterPro" id="IPR052562">
    <property type="entry name" value="Ketohexokinase-related"/>
</dbReference>
<dbReference type="PROSITE" id="PS00584">
    <property type="entry name" value="PFKB_KINASES_2"/>
    <property type="match status" value="1"/>
</dbReference>
<evidence type="ECO:0000256" key="1">
    <source>
        <dbReference type="ARBA" id="ARBA00022679"/>
    </source>
</evidence>
<dbReference type="AlphaFoldDB" id="A0A367FJE1"/>
<comment type="caution">
    <text evidence="4">The sequence shown here is derived from an EMBL/GenBank/DDBJ whole genome shotgun (WGS) entry which is preliminary data.</text>
</comment>
<name>A0A367FJE1_9ACTN</name>
<evidence type="ECO:0000256" key="2">
    <source>
        <dbReference type="ARBA" id="ARBA00022777"/>
    </source>
</evidence>
<gene>
    <name evidence="4" type="ORF">DQ384_14500</name>
</gene>
<dbReference type="OrthoDB" id="9813569at2"/>
<accession>A0A367FJE1</accession>